<evidence type="ECO:0000313" key="3">
    <source>
        <dbReference type="EMBL" id="KAG2225827.1"/>
    </source>
</evidence>
<feature type="compositionally biased region" description="Basic and acidic residues" evidence="2">
    <location>
        <begin position="41"/>
        <end position="59"/>
    </location>
</feature>
<reference evidence="3 4" key="1">
    <citation type="submission" date="2020-12" db="EMBL/GenBank/DDBJ databases">
        <title>Metabolic potential, ecology and presence of endohyphal bacteria is reflected in genomic diversity of Mucoromycotina.</title>
        <authorList>
            <person name="Muszewska A."/>
            <person name="Okrasinska A."/>
            <person name="Steczkiewicz K."/>
            <person name="Drgas O."/>
            <person name="Orlowska M."/>
            <person name="Perlinska-Lenart U."/>
            <person name="Aleksandrzak-Piekarczyk T."/>
            <person name="Szatraj K."/>
            <person name="Zielenkiewicz U."/>
            <person name="Pilsyk S."/>
            <person name="Malc E."/>
            <person name="Mieczkowski P."/>
            <person name="Kruszewska J.S."/>
            <person name="Biernat P."/>
            <person name="Pawlowska J."/>
        </authorList>
    </citation>
    <scope>NUCLEOTIDE SEQUENCE [LARGE SCALE GENOMIC DNA]</scope>
    <source>
        <strain evidence="3 4">CBS 142.35</strain>
    </source>
</reference>
<evidence type="ECO:0000256" key="2">
    <source>
        <dbReference type="SAM" id="MobiDB-lite"/>
    </source>
</evidence>
<protein>
    <submittedName>
        <fullName evidence="3">Uncharacterized protein</fullName>
    </submittedName>
</protein>
<keyword evidence="1" id="KW-0175">Coiled coil</keyword>
<feature type="compositionally biased region" description="Basic and acidic residues" evidence="2">
    <location>
        <begin position="1"/>
        <end position="30"/>
    </location>
</feature>
<proteinExistence type="predicted"/>
<feature type="coiled-coil region" evidence="1">
    <location>
        <begin position="59"/>
        <end position="109"/>
    </location>
</feature>
<dbReference type="Gene3D" id="1.25.40.10">
    <property type="entry name" value="Tetratricopeptide repeat domain"/>
    <property type="match status" value="1"/>
</dbReference>
<dbReference type="Proteomes" id="UP000646827">
    <property type="component" value="Unassembled WGS sequence"/>
</dbReference>
<dbReference type="EMBL" id="JAEPRB010000023">
    <property type="protein sequence ID" value="KAG2225827.1"/>
    <property type="molecule type" value="Genomic_DNA"/>
</dbReference>
<dbReference type="OrthoDB" id="360390at2759"/>
<sequence>MEPEKDQMSVEKEKQKSSPQKDTEMEEMKDNAAPGAWEVTKGSRDPKSESVEISEEQRNEQALEALDEITKTMEQLAEDNTRYDLHVQLIELLQQIGIMEDELERAREQMHEIYPLTEAMWLAWINDAKKKADTKEGDEKLRELYDEAIRDYFCK</sequence>
<accession>A0A8H7SAL4</accession>
<keyword evidence="4" id="KW-1185">Reference proteome</keyword>
<dbReference type="AlphaFoldDB" id="A0A8H7SAL4"/>
<dbReference type="InterPro" id="IPR011990">
    <property type="entry name" value="TPR-like_helical_dom_sf"/>
</dbReference>
<feature type="region of interest" description="Disordered" evidence="2">
    <location>
        <begin position="1"/>
        <end position="59"/>
    </location>
</feature>
<evidence type="ECO:0000313" key="4">
    <source>
        <dbReference type="Proteomes" id="UP000646827"/>
    </source>
</evidence>
<evidence type="ECO:0000256" key="1">
    <source>
        <dbReference type="SAM" id="Coils"/>
    </source>
</evidence>
<gene>
    <name evidence="3" type="ORF">INT45_007071</name>
</gene>
<organism evidence="3 4">
    <name type="scientific">Circinella minor</name>
    <dbReference type="NCBI Taxonomy" id="1195481"/>
    <lineage>
        <taxon>Eukaryota</taxon>
        <taxon>Fungi</taxon>
        <taxon>Fungi incertae sedis</taxon>
        <taxon>Mucoromycota</taxon>
        <taxon>Mucoromycotina</taxon>
        <taxon>Mucoromycetes</taxon>
        <taxon>Mucorales</taxon>
        <taxon>Lichtheimiaceae</taxon>
        <taxon>Circinella</taxon>
    </lineage>
</organism>
<name>A0A8H7SAL4_9FUNG</name>
<comment type="caution">
    <text evidence="3">The sequence shown here is derived from an EMBL/GenBank/DDBJ whole genome shotgun (WGS) entry which is preliminary data.</text>
</comment>